<keyword evidence="6 8" id="KW-0560">Oxidoreductase</keyword>
<protein>
    <submittedName>
        <fullName evidence="10">VOC family protein</fullName>
    </submittedName>
</protein>
<dbReference type="SUPFAM" id="SSF54593">
    <property type="entry name" value="Glyoxalase/Bleomycin resistance protein/Dihydroxybiphenyl dioxygenase"/>
    <property type="match status" value="2"/>
</dbReference>
<evidence type="ECO:0000256" key="5">
    <source>
        <dbReference type="ARBA" id="ARBA00022964"/>
    </source>
</evidence>
<reference evidence="10 11" key="1">
    <citation type="submission" date="2020-09" db="EMBL/GenBank/DDBJ databases">
        <title>A novel species.</title>
        <authorList>
            <person name="Gao J."/>
        </authorList>
    </citation>
    <scope>NUCLEOTIDE SEQUENCE [LARGE SCALE GENOMIC DNA]</scope>
    <source>
        <strain evidence="10 11">CRXT-Y-14</strain>
    </source>
</reference>
<dbReference type="InterPro" id="IPR004360">
    <property type="entry name" value="Glyas_Fos-R_dOase_dom"/>
</dbReference>
<dbReference type="CDD" id="cd07252">
    <property type="entry name" value="BphC1-RGP6_N_like"/>
    <property type="match status" value="1"/>
</dbReference>
<keyword evidence="7 8" id="KW-0408">Iron</keyword>
<dbReference type="InterPro" id="IPR000486">
    <property type="entry name" value="Xdiol_ring_cleave_dOase_1/2"/>
</dbReference>
<evidence type="ECO:0000256" key="3">
    <source>
        <dbReference type="ARBA" id="ARBA00022723"/>
    </source>
</evidence>
<evidence type="ECO:0000256" key="6">
    <source>
        <dbReference type="ARBA" id="ARBA00023002"/>
    </source>
</evidence>
<evidence type="ECO:0000256" key="8">
    <source>
        <dbReference type="RuleBase" id="RU000683"/>
    </source>
</evidence>
<dbReference type="AlphaFoldDB" id="A0A7H1BDK9"/>
<dbReference type="Proteomes" id="UP000516428">
    <property type="component" value="Chromosome"/>
</dbReference>
<dbReference type="EMBL" id="CP061281">
    <property type="protein sequence ID" value="QNS06814.1"/>
    <property type="molecule type" value="Genomic_DNA"/>
</dbReference>
<dbReference type="PROSITE" id="PS51819">
    <property type="entry name" value="VOC"/>
    <property type="match status" value="2"/>
</dbReference>
<evidence type="ECO:0000256" key="2">
    <source>
        <dbReference type="ARBA" id="ARBA00008784"/>
    </source>
</evidence>
<keyword evidence="3" id="KW-0479">Metal-binding</keyword>
<dbReference type="Pfam" id="PF00903">
    <property type="entry name" value="Glyoxalase"/>
    <property type="match status" value="1"/>
</dbReference>
<dbReference type="PROSITE" id="PS00082">
    <property type="entry name" value="EXTRADIOL_DIOXYGENAS"/>
    <property type="match status" value="1"/>
</dbReference>
<organism evidence="10 11">
    <name type="scientific">Streptomyces xanthii</name>
    <dbReference type="NCBI Taxonomy" id="2768069"/>
    <lineage>
        <taxon>Bacteria</taxon>
        <taxon>Bacillati</taxon>
        <taxon>Actinomycetota</taxon>
        <taxon>Actinomycetes</taxon>
        <taxon>Kitasatosporales</taxon>
        <taxon>Streptomycetaceae</taxon>
        <taxon>Streptomyces</taxon>
    </lineage>
</organism>
<dbReference type="CDD" id="cd07237">
    <property type="entry name" value="BphC1-RGP6_C_like"/>
    <property type="match status" value="1"/>
</dbReference>
<dbReference type="RefSeq" id="WP_188339494.1">
    <property type="nucleotide sequence ID" value="NZ_CP061281.1"/>
</dbReference>
<comment type="similarity">
    <text evidence="2 8">Belongs to the extradiol ring-cleavage dioxygenase family.</text>
</comment>
<evidence type="ECO:0000256" key="1">
    <source>
        <dbReference type="ARBA" id="ARBA00001954"/>
    </source>
</evidence>
<feature type="domain" description="VOC" evidence="9">
    <location>
        <begin position="149"/>
        <end position="278"/>
    </location>
</feature>
<comment type="cofactor">
    <cofactor evidence="1 8">
        <name>Fe(2+)</name>
        <dbReference type="ChEBI" id="CHEBI:29033"/>
    </cofactor>
</comment>
<proteinExistence type="inferred from homology"/>
<dbReference type="InterPro" id="IPR037523">
    <property type="entry name" value="VOC_core"/>
</dbReference>
<keyword evidence="4 8" id="KW-0058">Aromatic hydrocarbons catabolism</keyword>
<name>A0A7H1BDK9_9ACTN</name>
<evidence type="ECO:0000313" key="11">
    <source>
        <dbReference type="Proteomes" id="UP000516428"/>
    </source>
</evidence>
<gene>
    <name evidence="10" type="ORF">IAG42_26655</name>
</gene>
<dbReference type="GO" id="GO:0008198">
    <property type="term" value="F:ferrous iron binding"/>
    <property type="evidence" value="ECO:0007669"/>
    <property type="project" value="InterPro"/>
</dbReference>
<accession>A0A7H1BDK9</accession>
<evidence type="ECO:0000313" key="10">
    <source>
        <dbReference type="EMBL" id="QNS06814.1"/>
    </source>
</evidence>
<dbReference type="Gene3D" id="3.10.180.10">
    <property type="entry name" value="2,3-Dihydroxybiphenyl 1,2-Dioxygenase, domain 1"/>
    <property type="match status" value="2"/>
</dbReference>
<evidence type="ECO:0000259" key="9">
    <source>
        <dbReference type="PROSITE" id="PS51819"/>
    </source>
</evidence>
<feature type="domain" description="VOC" evidence="9">
    <location>
        <begin position="5"/>
        <end position="120"/>
    </location>
</feature>
<keyword evidence="11" id="KW-1185">Reference proteome</keyword>
<dbReference type="KEGG" id="sxn:IAG42_26655"/>
<keyword evidence="5 8" id="KW-0223">Dioxygenase</keyword>
<dbReference type="GO" id="GO:0051213">
    <property type="term" value="F:dioxygenase activity"/>
    <property type="evidence" value="ECO:0007669"/>
    <property type="project" value="UniProtKB-KW"/>
</dbReference>
<sequence>MDIRSLGYLRIETTDLAAWRTYVLDILAMVEAQGSTDEQLNVRIDDRVHRFQFVAGTQDRLVAAGFEVPGARELALAASELEAAGHAVKEGDAATLADRRVQGLIHVSDPAGNPLEIYWGQAQDHSPLGTPYGNRFVTGTTSPTTGDLGLGHVVLPAVEIDEALDFYENLLGFQLRDSMQLPPVAVPTGKPGQDAYRMYFLSPNRRHHSLGLYPGALPPGIVHFMVELEQLDDVGYGLDRMKKAGIPIASSLGRHSNDHMVSFYAQAPGGFQVEYGWDGLVVDPATWTAREITSDSLWGHEWNG</sequence>
<dbReference type="Pfam" id="PF22632">
    <property type="entry name" value="BphC_D1"/>
    <property type="match status" value="1"/>
</dbReference>
<evidence type="ECO:0000256" key="4">
    <source>
        <dbReference type="ARBA" id="ARBA00022797"/>
    </source>
</evidence>
<dbReference type="InterPro" id="IPR029068">
    <property type="entry name" value="Glyas_Bleomycin-R_OHBP_Dase"/>
</dbReference>
<evidence type="ECO:0000256" key="7">
    <source>
        <dbReference type="ARBA" id="ARBA00023004"/>
    </source>
</evidence>